<protein>
    <submittedName>
        <fullName evidence="2">RidA family protein</fullName>
    </submittedName>
</protein>
<dbReference type="Gene3D" id="3.30.1330.40">
    <property type="entry name" value="RutC-like"/>
    <property type="match status" value="1"/>
</dbReference>
<dbReference type="SUPFAM" id="SSF55298">
    <property type="entry name" value="YjgF-like"/>
    <property type="match status" value="1"/>
</dbReference>
<organism evidence="2 3">
    <name type="scientific">Anaeroselena agilis</name>
    <dbReference type="NCBI Taxonomy" id="3063788"/>
    <lineage>
        <taxon>Bacteria</taxon>
        <taxon>Bacillati</taxon>
        <taxon>Bacillota</taxon>
        <taxon>Negativicutes</taxon>
        <taxon>Acetonemataceae</taxon>
        <taxon>Anaeroselena</taxon>
    </lineage>
</organism>
<reference evidence="2 3" key="1">
    <citation type="submission" date="2023-07" db="EMBL/GenBank/DDBJ databases">
        <title>The novel representative of Negativicutes class, Anaeroselena agilis gen. nov. sp. nov.</title>
        <authorList>
            <person name="Prokofeva M.I."/>
            <person name="Elcheninov A.G."/>
            <person name="Klyukina A."/>
            <person name="Kublanov I.V."/>
            <person name="Frolov E.N."/>
            <person name="Podosokorskaya O.A."/>
        </authorList>
    </citation>
    <scope>NUCLEOTIDE SEQUENCE [LARGE SCALE GENOMIC DNA]</scope>
    <source>
        <strain evidence="2 3">4137-cl</strain>
    </source>
</reference>
<gene>
    <name evidence="2" type="ORF">Q4T40_22805</name>
</gene>
<sequence>MSVEAKIKEMGLSLPPAPKPVAAYVPAVATGDGYVYTSGQIPFAGGELIFKGKVGRELDEAQGYAAAQLCALNCLSVIKAAIGSLDRIEQVVKVTGFVASAPGFNAQPKVVNGASELLGKLFGAAGEHARSAVGVSELPLDAACEVEMVVKVKNG</sequence>
<evidence type="ECO:0000259" key="1">
    <source>
        <dbReference type="Pfam" id="PF14588"/>
    </source>
</evidence>
<dbReference type="Pfam" id="PF14588">
    <property type="entry name" value="YjgF_endoribonc"/>
    <property type="match status" value="1"/>
</dbReference>
<keyword evidence="3" id="KW-1185">Reference proteome</keyword>
<dbReference type="PANTHER" id="PTHR43760:SF1">
    <property type="entry name" value="ENDORIBONUCLEASE L-PSP_CHORISMATE MUTASE-LIKE DOMAIN-CONTAINING PROTEIN"/>
    <property type="match status" value="1"/>
</dbReference>
<dbReference type="EMBL" id="JAUOZS010000002">
    <property type="protein sequence ID" value="MDT8904075.1"/>
    <property type="molecule type" value="Genomic_DNA"/>
</dbReference>
<dbReference type="PANTHER" id="PTHR43760">
    <property type="entry name" value="ENDORIBONUCLEASE-RELATED"/>
    <property type="match status" value="1"/>
</dbReference>
<dbReference type="RefSeq" id="WP_413782636.1">
    <property type="nucleotide sequence ID" value="NZ_JAUOZS010000002.1"/>
</dbReference>
<dbReference type="InterPro" id="IPR035959">
    <property type="entry name" value="RutC-like_sf"/>
</dbReference>
<proteinExistence type="predicted"/>
<dbReference type="CDD" id="cd02199">
    <property type="entry name" value="YjgF_YER057c_UK114_like_1"/>
    <property type="match status" value="1"/>
</dbReference>
<feature type="domain" description="Endoribonuclease L-PSP/chorismate mutase-like" evidence="1">
    <location>
        <begin position="5"/>
        <end position="149"/>
    </location>
</feature>
<accession>A0ABU3P5Y2</accession>
<dbReference type="Proteomes" id="UP001254848">
    <property type="component" value="Unassembled WGS sequence"/>
</dbReference>
<dbReference type="InterPro" id="IPR013813">
    <property type="entry name" value="Endoribo_LPSP/chorism_mut-like"/>
</dbReference>
<evidence type="ECO:0000313" key="2">
    <source>
        <dbReference type="EMBL" id="MDT8904075.1"/>
    </source>
</evidence>
<evidence type="ECO:0000313" key="3">
    <source>
        <dbReference type="Proteomes" id="UP001254848"/>
    </source>
</evidence>
<comment type="caution">
    <text evidence="2">The sequence shown here is derived from an EMBL/GenBank/DDBJ whole genome shotgun (WGS) entry which is preliminary data.</text>
</comment>
<name>A0ABU3P5Y2_9FIRM</name>